<sequence>MKDFVSLNIHQEVPYAMNKYIGYDHLSPKYQAFVVVFSSTTGPATYAEASKDLRWISAMKEEIKALESNNTWKLVALPEGKKLIGYKWIYKIKYQALGEIERFKARLYDEHIWKDDKLEANPTVDQAAYQRLIGKLLYLTVTRPDISFGLQTLSQFLQQPRNFHMEAALRIIKSSVEAEYMSLAATMAELTWLLGMLKEIDVEVNLPVDIFTDSKAVIQIAANHDTTRELSI</sequence>
<accession>A0AC58RPE2</accession>
<organism evidence="1 2">
    <name type="scientific">Nicotiana tabacum</name>
    <name type="common">Common tobacco</name>
    <dbReference type="NCBI Taxonomy" id="4097"/>
    <lineage>
        <taxon>Eukaryota</taxon>
        <taxon>Viridiplantae</taxon>
        <taxon>Streptophyta</taxon>
        <taxon>Embryophyta</taxon>
        <taxon>Tracheophyta</taxon>
        <taxon>Spermatophyta</taxon>
        <taxon>Magnoliopsida</taxon>
        <taxon>eudicotyledons</taxon>
        <taxon>Gunneridae</taxon>
        <taxon>Pentapetalae</taxon>
        <taxon>asterids</taxon>
        <taxon>lamiids</taxon>
        <taxon>Solanales</taxon>
        <taxon>Solanaceae</taxon>
        <taxon>Nicotianoideae</taxon>
        <taxon>Nicotianeae</taxon>
        <taxon>Nicotiana</taxon>
    </lineage>
</organism>
<evidence type="ECO:0000313" key="2">
    <source>
        <dbReference type="RefSeq" id="XP_075074614.1"/>
    </source>
</evidence>
<evidence type="ECO:0000313" key="1">
    <source>
        <dbReference type="Proteomes" id="UP000790787"/>
    </source>
</evidence>
<reference evidence="2" key="2">
    <citation type="submission" date="2025-08" db="UniProtKB">
        <authorList>
            <consortium name="RefSeq"/>
        </authorList>
    </citation>
    <scope>IDENTIFICATION</scope>
    <source>
        <tissue evidence="2">Leaf</tissue>
    </source>
</reference>
<protein>
    <submittedName>
        <fullName evidence="2">Uncharacterized protein LOC142162191</fullName>
    </submittedName>
</protein>
<gene>
    <name evidence="2" type="primary">LOC142162191</name>
</gene>
<dbReference type="Proteomes" id="UP000790787">
    <property type="component" value="Chromosome 7"/>
</dbReference>
<name>A0AC58RPE2_TOBAC</name>
<keyword evidence="1" id="KW-1185">Reference proteome</keyword>
<dbReference type="RefSeq" id="XP_075074614.1">
    <property type="nucleotide sequence ID" value="XM_075218513.1"/>
</dbReference>
<reference evidence="1" key="1">
    <citation type="journal article" date="2014" name="Nat. Commun.">
        <title>The tobacco genome sequence and its comparison with those of tomato and potato.</title>
        <authorList>
            <person name="Sierro N."/>
            <person name="Battey J.N."/>
            <person name="Ouadi S."/>
            <person name="Bakaher N."/>
            <person name="Bovet L."/>
            <person name="Willig A."/>
            <person name="Goepfert S."/>
            <person name="Peitsch M.C."/>
            <person name="Ivanov N.V."/>
        </authorList>
    </citation>
    <scope>NUCLEOTIDE SEQUENCE [LARGE SCALE GENOMIC DNA]</scope>
</reference>
<proteinExistence type="predicted"/>